<dbReference type="InterPro" id="IPR005844">
    <property type="entry name" value="A-D-PHexomutase_a/b/a-I"/>
</dbReference>
<dbReference type="InterPro" id="IPR050060">
    <property type="entry name" value="Phosphoglucosamine_mutase"/>
</dbReference>
<dbReference type="Pfam" id="PF02878">
    <property type="entry name" value="PGM_PMM_I"/>
    <property type="match status" value="1"/>
</dbReference>
<dbReference type="SUPFAM" id="SSF53738">
    <property type="entry name" value="Phosphoglucomutase, first 3 domains"/>
    <property type="match status" value="1"/>
</dbReference>
<dbReference type="Gene3D" id="3.40.120.10">
    <property type="entry name" value="Alpha-D-Glucose-1,6-Bisphosphate, subunit A, domain 3"/>
    <property type="match status" value="3"/>
</dbReference>
<dbReference type="PANTHER" id="PTHR42946">
    <property type="entry name" value="PHOSPHOHEXOSE MUTASE"/>
    <property type="match status" value="1"/>
</dbReference>
<dbReference type="GO" id="GO:0004615">
    <property type="term" value="F:phosphomannomutase activity"/>
    <property type="evidence" value="ECO:0007669"/>
    <property type="project" value="TreeGrafter"/>
</dbReference>
<evidence type="ECO:0000259" key="5">
    <source>
        <dbReference type="Pfam" id="PF02880"/>
    </source>
</evidence>
<dbReference type="SUPFAM" id="SSF55957">
    <property type="entry name" value="Phosphoglucomutase, C-terminal domain"/>
    <property type="match status" value="1"/>
</dbReference>
<proteinExistence type="inferred from homology"/>
<protein>
    <submittedName>
        <fullName evidence="6">Phosphatidylglycerol lysyltransferase</fullName>
    </submittedName>
</protein>
<sequence length="637" mass="70385">MVYDERTGFEIGDPAIQLIPAGTSLSKEDKEIFLKNTILSVSGWRRVFAVDGDEESTTPEIGLPDKIMVGSCARLFTEFLCAEQKKKRPTIAVGLDARHTGPVIGMILIRAFLAYGCNVQYLFIAGAPEIMAYAKTNPDIDGFMYVTASHNPIGHNGLKFGLNDGAVIGKAQAQPLIDKFKVQFFNDKWIEELVRDINAVDVMAVKDVFSKINMYKNEALRQYREFTDAVITGITDKSGREEMLATIRRKIKAMNVGVLAEFNGSARAVSIDVDYLKQIGLQVTALNDKPRQIVHRIVPEGQSLDLARQELEKLSASNKAYRFAYVPDCDGDRGNIVTLDARGKSWILEAQEVFALSVVSELAYLVYAGTLTYDSAGNPQQKVAVVVNGPTSGRIEKIAEAFGAEVFRAEVGEANVVSLAALKQKQGYIVRILGEGSNGGNITLPSTVRDPINTIFAFIKMLVLRSENGKPGLFEIWAKRSGNMSVYCADFELYSVVESLPVFTTTSAFENRAIVRITTEDHAKLKAEYEKVFLGEWDNKKSMLKEKLGIEKYRVLNYEGIETKEGIGSKFRSGAERGGLKVLFEDCKGSQAAFIWMRGSGTEPVFRVLADVRGDNPAAEKILLDWHVSMIQQADKA</sequence>
<dbReference type="GO" id="GO:0005975">
    <property type="term" value="P:carbohydrate metabolic process"/>
    <property type="evidence" value="ECO:0007669"/>
    <property type="project" value="InterPro"/>
</dbReference>
<dbReference type="InterPro" id="IPR036900">
    <property type="entry name" value="A-D-PHexomutase_C_sf"/>
</dbReference>
<dbReference type="Pfam" id="PF02880">
    <property type="entry name" value="PGM_PMM_III"/>
    <property type="match status" value="1"/>
</dbReference>
<dbReference type="InterPro" id="IPR005846">
    <property type="entry name" value="A-D-PHexomutase_a/b/a-III"/>
</dbReference>
<comment type="cofactor">
    <cofactor evidence="1">
        <name>Mg(2+)</name>
        <dbReference type="ChEBI" id="CHEBI:18420"/>
    </cofactor>
</comment>
<dbReference type="GO" id="GO:0016740">
    <property type="term" value="F:transferase activity"/>
    <property type="evidence" value="ECO:0007669"/>
    <property type="project" value="UniProtKB-KW"/>
</dbReference>
<name>A0A3A4R4T5_9BACT</name>
<accession>A0A3A4R4T5</accession>
<gene>
    <name evidence="6" type="ORF">C4541_12225</name>
</gene>
<evidence type="ECO:0000259" key="4">
    <source>
        <dbReference type="Pfam" id="PF02878"/>
    </source>
</evidence>
<evidence type="ECO:0000313" key="7">
    <source>
        <dbReference type="Proteomes" id="UP000266426"/>
    </source>
</evidence>
<comment type="caution">
    <text evidence="6">The sequence shown here is derived from an EMBL/GenBank/DDBJ whole genome shotgun (WGS) entry which is preliminary data.</text>
</comment>
<feature type="domain" description="Alpha-D-phosphohexomutase alpha/beta/alpha" evidence="4">
    <location>
        <begin position="82"/>
        <end position="181"/>
    </location>
</feature>
<dbReference type="PANTHER" id="PTHR42946:SF1">
    <property type="entry name" value="PHOSPHOGLUCOMUTASE (ALPHA-D-GLUCOSE-1,6-BISPHOSPHATE-DEPENDENT)"/>
    <property type="match status" value="1"/>
</dbReference>
<evidence type="ECO:0000313" key="6">
    <source>
        <dbReference type="EMBL" id="RJP56491.1"/>
    </source>
</evidence>
<dbReference type="EMBL" id="QZJZ01000094">
    <property type="protein sequence ID" value="RJP56491.1"/>
    <property type="molecule type" value="Genomic_DNA"/>
</dbReference>
<evidence type="ECO:0000256" key="2">
    <source>
        <dbReference type="ARBA" id="ARBA00010231"/>
    </source>
</evidence>
<comment type="similarity">
    <text evidence="2">Belongs to the phosphohexose mutase family.</text>
</comment>
<dbReference type="InterPro" id="IPR016055">
    <property type="entry name" value="A-D-PHexomutase_a/b/a-I/II/III"/>
</dbReference>
<reference evidence="6 7" key="1">
    <citation type="journal article" date="2017" name="ISME J.">
        <title>Energy and carbon metabolisms in a deep terrestrial subsurface fluid microbial community.</title>
        <authorList>
            <person name="Momper L."/>
            <person name="Jungbluth S.P."/>
            <person name="Lee M.D."/>
            <person name="Amend J.P."/>
        </authorList>
    </citation>
    <scope>NUCLEOTIDE SEQUENCE [LARGE SCALE GENOMIC DNA]</scope>
    <source>
        <strain evidence="6">SURF_26</strain>
    </source>
</reference>
<feature type="domain" description="Alpha-D-phosphohexomutase alpha/beta/alpha" evidence="5">
    <location>
        <begin position="377"/>
        <end position="463"/>
    </location>
</feature>
<keyword evidence="6" id="KW-0808">Transferase</keyword>
<evidence type="ECO:0000256" key="3">
    <source>
        <dbReference type="ARBA" id="ARBA00022553"/>
    </source>
</evidence>
<dbReference type="Proteomes" id="UP000266426">
    <property type="component" value="Unassembled WGS sequence"/>
</dbReference>
<evidence type="ECO:0000256" key="1">
    <source>
        <dbReference type="ARBA" id="ARBA00001946"/>
    </source>
</evidence>
<dbReference type="AlphaFoldDB" id="A0A3A4R4T5"/>
<organism evidence="6 7">
    <name type="scientific">Candidatus Auribacter fodinae</name>
    <dbReference type="NCBI Taxonomy" id="2093366"/>
    <lineage>
        <taxon>Bacteria</taxon>
        <taxon>Pseudomonadati</taxon>
        <taxon>Candidatus Auribacterota</taxon>
        <taxon>Candidatus Auribacteria</taxon>
        <taxon>Candidatus Auribacterales</taxon>
        <taxon>Candidatus Auribacteraceae</taxon>
        <taxon>Candidatus Auribacter</taxon>
    </lineage>
</organism>
<keyword evidence="3" id="KW-0597">Phosphoprotein</keyword>